<dbReference type="Gene3D" id="3.30.40.10">
    <property type="entry name" value="Zinc/RING finger domain, C3HC4 (zinc finger)"/>
    <property type="match status" value="1"/>
</dbReference>
<gene>
    <name evidence="1" type="ORF">MAR_031281</name>
</gene>
<dbReference type="InterPro" id="IPR050784">
    <property type="entry name" value="IAP"/>
</dbReference>
<keyword evidence="2" id="KW-1185">Reference proteome</keyword>
<organism evidence="1 2">
    <name type="scientific">Mya arenaria</name>
    <name type="common">Soft-shell clam</name>
    <dbReference type="NCBI Taxonomy" id="6604"/>
    <lineage>
        <taxon>Eukaryota</taxon>
        <taxon>Metazoa</taxon>
        <taxon>Spiralia</taxon>
        <taxon>Lophotrochozoa</taxon>
        <taxon>Mollusca</taxon>
        <taxon>Bivalvia</taxon>
        <taxon>Autobranchia</taxon>
        <taxon>Heteroconchia</taxon>
        <taxon>Euheterodonta</taxon>
        <taxon>Imparidentia</taxon>
        <taxon>Neoheterodontei</taxon>
        <taxon>Myida</taxon>
        <taxon>Myoidea</taxon>
        <taxon>Myidae</taxon>
        <taxon>Mya</taxon>
    </lineage>
</organism>
<dbReference type="Gene3D" id="1.10.1170.10">
    <property type="entry name" value="Inhibitor Of Apoptosis Protein (2mihbC-IAP-1), Chain A"/>
    <property type="match status" value="1"/>
</dbReference>
<name>A0ABY7F3C9_MYAAR</name>
<sequence length="145" mass="16272">MLRQGLRHWSKNDDPWTEHARFSLDCDHVKITGAGNTSDTFASPTNNGANAITGMDLMQEILTIEEERDCFDEKSVDRQNMVAELSRENQHLRAKTLCSYCKRLEVSLVFLPCGHLVSCNTCGNRQRSCVTCGSNVKGTVRTYNA</sequence>
<dbReference type="Proteomes" id="UP001164746">
    <property type="component" value="Chromosome 10"/>
</dbReference>
<dbReference type="Pfam" id="PF13920">
    <property type="entry name" value="zf-C3HC4_3"/>
    <property type="match status" value="1"/>
</dbReference>
<evidence type="ECO:0000313" key="1">
    <source>
        <dbReference type="EMBL" id="WAR16687.1"/>
    </source>
</evidence>
<dbReference type="InterPro" id="IPR013083">
    <property type="entry name" value="Znf_RING/FYVE/PHD"/>
</dbReference>
<protein>
    <submittedName>
        <fullName evidence="1">BIR7B-like protein</fullName>
    </submittedName>
</protein>
<dbReference type="PANTHER" id="PTHR10044:SF139">
    <property type="entry name" value="DEATH-ASSOCIATED INHIBITOR OF APOPTOSIS 2"/>
    <property type="match status" value="1"/>
</dbReference>
<accession>A0ABY7F3C9</accession>
<reference evidence="1" key="1">
    <citation type="submission" date="2022-11" db="EMBL/GenBank/DDBJ databases">
        <title>Centuries of genome instability and evolution in soft-shell clam transmissible cancer (bioRxiv).</title>
        <authorList>
            <person name="Hart S.F.M."/>
            <person name="Yonemitsu M.A."/>
            <person name="Giersch R.M."/>
            <person name="Beal B.F."/>
            <person name="Arriagada G."/>
            <person name="Davis B.W."/>
            <person name="Ostrander E.A."/>
            <person name="Goff S.P."/>
            <person name="Metzger M.J."/>
        </authorList>
    </citation>
    <scope>NUCLEOTIDE SEQUENCE</scope>
    <source>
        <strain evidence="1">MELC-2E11</strain>
        <tissue evidence="1">Siphon/mantle</tissue>
    </source>
</reference>
<proteinExistence type="predicted"/>
<evidence type="ECO:0000313" key="2">
    <source>
        <dbReference type="Proteomes" id="UP001164746"/>
    </source>
</evidence>
<dbReference type="SUPFAM" id="SSF57924">
    <property type="entry name" value="Inhibitor of apoptosis (IAP) repeat"/>
    <property type="match status" value="1"/>
</dbReference>
<dbReference type="EMBL" id="CP111021">
    <property type="protein sequence ID" value="WAR16687.1"/>
    <property type="molecule type" value="Genomic_DNA"/>
</dbReference>
<dbReference type="PANTHER" id="PTHR10044">
    <property type="entry name" value="INHIBITOR OF APOPTOSIS"/>
    <property type="match status" value="1"/>
</dbReference>